<dbReference type="InterPro" id="IPR029058">
    <property type="entry name" value="AB_hydrolase_fold"/>
</dbReference>
<dbReference type="SMART" id="SM01043">
    <property type="entry name" value="BTAD"/>
    <property type="match status" value="1"/>
</dbReference>
<dbReference type="Pfam" id="PF00561">
    <property type="entry name" value="Abhydrolase_1"/>
    <property type="match status" value="1"/>
</dbReference>
<evidence type="ECO:0000313" key="3">
    <source>
        <dbReference type="Proteomes" id="UP000614811"/>
    </source>
</evidence>
<dbReference type="PANTHER" id="PTHR43433:SF5">
    <property type="entry name" value="AB HYDROLASE-1 DOMAIN-CONTAINING PROTEIN"/>
    <property type="match status" value="1"/>
</dbReference>
<reference evidence="2" key="2">
    <citation type="submission" date="2020-09" db="EMBL/GenBank/DDBJ databases">
        <authorList>
            <person name="Sun Q."/>
            <person name="Kim S."/>
        </authorList>
    </citation>
    <scope>NUCLEOTIDE SEQUENCE</scope>
    <source>
        <strain evidence="2">KCTC 12711</strain>
    </source>
</reference>
<comment type="caution">
    <text evidence="2">The sequence shown here is derived from an EMBL/GenBank/DDBJ whole genome shotgun (WGS) entry which is preliminary data.</text>
</comment>
<dbReference type="RefSeq" id="WP_189398895.1">
    <property type="nucleotide sequence ID" value="NZ_BMXA01000001.1"/>
</dbReference>
<dbReference type="EMBL" id="BMXA01000001">
    <property type="protein sequence ID" value="GGZ96807.1"/>
    <property type="molecule type" value="Genomic_DNA"/>
</dbReference>
<reference evidence="2" key="1">
    <citation type="journal article" date="2014" name="Int. J. Syst. Evol. Microbiol.">
        <title>Complete genome sequence of Corynebacterium casei LMG S-19264T (=DSM 44701T), isolated from a smear-ripened cheese.</title>
        <authorList>
            <consortium name="US DOE Joint Genome Institute (JGI-PGF)"/>
            <person name="Walter F."/>
            <person name="Albersmeier A."/>
            <person name="Kalinowski J."/>
            <person name="Ruckert C."/>
        </authorList>
    </citation>
    <scope>NUCLEOTIDE SEQUENCE</scope>
    <source>
        <strain evidence="2">KCTC 12711</strain>
    </source>
</reference>
<evidence type="ECO:0000259" key="1">
    <source>
        <dbReference type="SMART" id="SM01043"/>
    </source>
</evidence>
<protein>
    <recommendedName>
        <fullName evidence="1">Bacterial transcriptional activator domain-containing protein</fullName>
    </recommendedName>
</protein>
<keyword evidence="3" id="KW-1185">Reference proteome</keyword>
<proteinExistence type="predicted"/>
<dbReference type="Gene3D" id="1.25.40.10">
    <property type="entry name" value="Tetratricopeptide repeat domain"/>
    <property type="match status" value="1"/>
</dbReference>
<dbReference type="SUPFAM" id="SSF53474">
    <property type="entry name" value="alpha/beta-Hydrolases"/>
    <property type="match status" value="1"/>
</dbReference>
<dbReference type="AlphaFoldDB" id="A0A918VFE2"/>
<sequence length="533" mass="60725">MDKRIVVNVLGELTLSHDGHEINLPASRKTRALLAFLCLTARPHRRERLCELLWEVPDDPRGALRWSLSKLRGVLKGSVESPIMADRERVQLDMAPFDLDLNRIRAELTDAARVISVAQLRAFASSLEAELLDGLDLPNQPVYQAWLVAEREEVRLLRLNALRRLAMHTEIELEEGANWARRWLALEPFSEDAAKAYVNILRRLGKLEQAERVVTEFTAQLKQAGISTTTDFDDYLQAPPQIYSEQPTRAKLRRQKINFCQTSDGVRIAYATVGSGSPIVKAANWLNHLELDWDSPIWGDLYHVLAREREFIRYDERGNGLSDWDVDEICQEVFVRDLETVVDELDLERFPLLGISQGCAVSIEYAVRHPERVSALILISGYASGWRIGASPEEQERREAVITLTKHGWGAKNAAYRHIFSQTFMPDAKPQALDWFDEFQRQTTSPENAVRFQQAFGDIDVRDLLSQVNVPTIVFHSRHDQRISLAQGRELAIGIPNARFVPLESNNHILLGHEPAWQVCVDEIGRFLAEHNL</sequence>
<dbReference type="PRINTS" id="PR00111">
    <property type="entry name" value="ABHYDROLASE"/>
</dbReference>
<evidence type="ECO:0000313" key="2">
    <source>
        <dbReference type="EMBL" id="GGZ96807.1"/>
    </source>
</evidence>
<dbReference type="InterPro" id="IPR000073">
    <property type="entry name" value="AB_hydrolase_1"/>
</dbReference>
<accession>A0A918VFE2</accession>
<dbReference type="Gene3D" id="1.10.10.10">
    <property type="entry name" value="Winged helix-like DNA-binding domain superfamily/Winged helix DNA-binding domain"/>
    <property type="match status" value="1"/>
</dbReference>
<feature type="domain" description="Bacterial transcriptional activator" evidence="1">
    <location>
        <begin position="99"/>
        <end position="237"/>
    </location>
</feature>
<gene>
    <name evidence="2" type="ORF">GCM10008090_01310</name>
</gene>
<organism evidence="2 3">
    <name type="scientific">Arenicella chitinivorans</name>
    <dbReference type="NCBI Taxonomy" id="1329800"/>
    <lineage>
        <taxon>Bacteria</taxon>
        <taxon>Pseudomonadati</taxon>
        <taxon>Pseudomonadota</taxon>
        <taxon>Gammaproteobacteria</taxon>
        <taxon>Arenicellales</taxon>
        <taxon>Arenicellaceae</taxon>
        <taxon>Arenicella</taxon>
    </lineage>
</organism>
<name>A0A918VFE2_9GAMM</name>
<dbReference type="InterPro" id="IPR050471">
    <property type="entry name" value="AB_hydrolase"/>
</dbReference>
<dbReference type="InterPro" id="IPR005158">
    <property type="entry name" value="BTAD"/>
</dbReference>
<dbReference type="PANTHER" id="PTHR43433">
    <property type="entry name" value="HYDROLASE, ALPHA/BETA FOLD FAMILY PROTEIN"/>
    <property type="match status" value="1"/>
</dbReference>
<dbReference type="Gene3D" id="3.40.50.1820">
    <property type="entry name" value="alpha/beta hydrolase"/>
    <property type="match status" value="1"/>
</dbReference>
<dbReference type="InterPro" id="IPR036388">
    <property type="entry name" value="WH-like_DNA-bd_sf"/>
</dbReference>
<dbReference type="Proteomes" id="UP000614811">
    <property type="component" value="Unassembled WGS sequence"/>
</dbReference>
<dbReference type="InterPro" id="IPR011990">
    <property type="entry name" value="TPR-like_helical_dom_sf"/>
</dbReference>